<feature type="region of interest" description="Disordered" evidence="2">
    <location>
        <begin position="533"/>
        <end position="573"/>
    </location>
</feature>
<comment type="caution">
    <text evidence="5">The sequence shown here is derived from an EMBL/GenBank/DDBJ whole genome shotgun (WGS) entry which is preliminary data.</text>
</comment>
<keyword evidence="1" id="KW-0175">Coiled coil</keyword>
<feature type="domain" description="Bacteriophage tail tape measure C-terminal" evidence="4">
    <location>
        <begin position="784"/>
        <end position="857"/>
    </location>
</feature>
<dbReference type="AlphaFoldDB" id="A0A0J5KPM2"/>
<keyword evidence="6" id="KW-1185">Reference proteome</keyword>
<reference evidence="5 6" key="1">
    <citation type="submission" date="2015-05" db="EMBL/GenBank/DDBJ databases">
        <title>Genome sequences of Pluralibacter gergoviae.</title>
        <authorList>
            <person name="Greninger A.L."/>
            <person name="Miller S."/>
        </authorList>
    </citation>
    <scope>NUCLEOTIDE SEQUENCE [LARGE SCALE GENOMIC DNA]</scope>
    <source>
        <strain evidence="5 6">JS81F13</strain>
    </source>
</reference>
<dbReference type="Pfam" id="PF09718">
    <property type="entry name" value="Tape_meas_lam_C"/>
    <property type="match status" value="1"/>
</dbReference>
<dbReference type="InterPro" id="IPR009628">
    <property type="entry name" value="Phage_tape_measure_N"/>
</dbReference>
<dbReference type="PATRIC" id="fig|61647.15.peg.4132"/>
<evidence type="ECO:0000256" key="1">
    <source>
        <dbReference type="SAM" id="Coils"/>
    </source>
</evidence>
<gene>
    <name evidence="5" type="ORF">ABW06_24580</name>
</gene>
<protein>
    <submittedName>
        <fullName evidence="5">Tail protein</fullName>
    </submittedName>
</protein>
<dbReference type="NCBIfam" id="TIGR01541">
    <property type="entry name" value="tape_meas_lam_C"/>
    <property type="match status" value="1"/>
</dbReference>
<dbReference type="InterPro" id="IPR043680">
    <property type="entry name" value="GpH_LAMBDA"/>
</dbReference>
<evidence type="ECO:0000313" key="5">
    <source>
        <dbReference type="EMBL" id="KMK08520.1"/>
    </source>
</evidence>
<evidence type="ECO:0000259" key="3">
    <source>
        <dbReference type="Pfam" id="PF06791"/>
    </source>
</evidence>
<dbReference type="HAMAP" id="MF_04138">
    <property type="entry name" value="TMP_LAMBDA"/>
    <property type="match status" value="1"/>
</dbReference>
<feature type="coiled-coil region" evidence="1">
    <location>
        <begin position="136"/>
        <end position="191"/>
    </location>
</feature>
<dbReference type="Pfam" id="PF06791">
    <property type="entry name" value="TMP_2"/>
    <property type="match status" value="1"/>
</dbReference>
<evidence type="ECO:0000256" key="2">
    <source>
        <dbReference type="SAM" id="MobiDB-lite"/>
    </source>
</evidence>
<evidence type="ECO:0000313" key="6">
    <source>
        <dbReference type="Proteomes" id="UP000036196"/>
    </source>
</evidence>
<feature type="coiled-coil region" evidence="1">
    <location>
        <begin position="624"/>
        <end position="671"/>
    </location>
</feature>
<feature type="domain" description="Bacteriophage tail tape measure N-terminal" evidence="3">
    <location>
        <begin position="264"/>
        <end position="428"/>
    </location>
</feature>
<organism evidence="5 6">
    <name type="scientific">Pluralibacter gergoviae</name>
    <name type="common">Enterobacter gergoviae</name>
    <dbReference type="NCBI Taxonomy" id="61647"/>
    <lineage>
        <taxon>Bacteria</taxon>
        <taxon>Pseudomonadati</taxon>
        <taxon>Pseudomonadota</taxon>
        <taxon>Gammaproteobacteria</taxon>
        <taxon>Enterobacterales</taxon>
        <taxon>Enterobacteriaceae</taxon>
        <taxon>Pluralibacter</taxon>
    </lineage>
</organism>
<dbReference type="EMBL" id="LDZF01000046">
    <property type="protein sequence ID" value="KMK08520.1"/>
    <property type="molecule type" value="Genomic_DNA"/>
</dbReference>
<accession>A0A0J5KPM2</accession>
<dbReference type="Proteomes" id="UP000036196">
    <property type="component" value="Unassembled WGS sequence"/>
</dbReference>
<evidence type="ECO:0000259" key="4">
    <source>
        <dbReference type="Pfam" id="PF09718"/>
    </source>
</evidence>
<sequence length="1010" mass="109878">MAQQISDLVINLDIDNASFSEQVARIRNQFTGLASETEKVQARMRNAQAAQVNALKAVGDAGASAVSDMQKRQATASAQLNTELQQVARSVEETHQRVAGLRQQYQENGAQAEALARRQDALAESFFRQIDGVRSLSGETRSLASVQERLRQARAQGNITQGDYLSLLSRTTARQKELQQVEEKASQAREKFLRQLKAQVVEQKLSDAELLRMKAAQLGAGDAAEVYIRKLEAAKEATHGLGIDSAGARRELGILAGELLRGNFGALRGSGITLANRAGWIDQLMTLRGLGIAGVVGGIAASVILLGKAWYDGGKEAEEFNKQLILTGNYAGKNAAQLQQLSRAISGSGVTQHAAADALAQVVGSGSFSGGAVDMVAKTAARMKETVGQAVDETVRQFKRLQEDPVSAAQELDQAIHFLTAAQLEQIRVLGEQGRSADAAKIAMSAYADAMNERLTDVHNNLGWLETAWRALGNAAAWSWDRMLDIGREDTIEEKIAALRQKIANAGQQIGRIYIPVSQEDRDQLAELEEQKFQNDLKNARDKADQNEQERLKRRNRQNAELNRLNETEASRHKRELARINAMEYADADVREAAVGRENERYKKALENKNKKPAVRTSAGDKASEGARSELLSLQAQLKTLQQHTNVNDVISKQRRELWQTENQYAVLQEAAGRRKLSAQEKSLLAHKEETLEYKRQLADLGDKIARQQKLNDLTDQANKFSQQQSAVRAGLQAQANGVSGRDATREATLQRLRETYSFNPQAQQKVLAEQQATYEAEDALRSNWLAGAKQGWAEYQESATNVFSSVQQVSQAAFGGLANQLTALNTTGKASFKEFTSSILKMIAQVINQLTVAYTVQAAMGWLSGGSSSPSSGQSFSVPSYRPPGYDGGGFTGYGGKFEPAGVVHRGEFVFTKEATSRIGIGNLYRMMRGYATGGYVGGGAPAGLPAGGAISVYAPVSVTTQQTGADQQQGNSDVVGKAYQQVVDRSVRDGIARELRPGGIIWSANNHR</sequence>
<dbReference type="InterPro" id="IPR006431">
    <property type="entry name" value="Phage_tape_meas_C"/>
</dbReference>
<dbReference type="RefSeq" id="WP_048281075.1">
    <property type="nucleotide sequence ID" value="NZ_LDZF01000046.1"/>
</dbReference>
<proteinExistence type="inferred from homology"/>
<name>A0A0J5KPM2_PLUGE</name>
<feature type="compositionally biased region" description="Basic and acidic residues" evidence="2">
    <location>
        <begin position="533"/>
        <end position="551"/>
    </location>
</feature>